<dbReference type="PANTHER" id="PTHR43228">
    <property type="entry name" value="TWO-COMPONENT RESPONSE REGULATOR"/>
    <property type="match status" value="1"/>
</dbReference>
<reference evidence="3" key="1">
    <citation type="submission" date="2023-03" db="EMBL/GenBank/DDBJ databases">
        <title>Chitinimonas shenzhenensis gen. nov., sp. nov., a novel member of family Burkholderiaceae isolated from activated sludge collected in Shen Zhen, China.</title>
        <authorList>
            <person name="Wang X."/>
        </authorList>
    </citation>
    <scope>NUCLEOTIDE SEQUENCE</scope>
    <source>
        <strain evidence="3">DQS-5</strain>
    </source>
</reference>
<organism evidence="3 4">
    <name type="scientific">Parachitinimonas caeni</name>
    <dbReference type="NCBI Taxonomy" id="3031301"/>
    <lineage>
        <taxon>Bacteria</taxon>
        <taxon>Pseudomonadati</taxon>
        <taxon>Pseudomonadota</taxon>
        <taxon>Betaproteobacteria</taxon>
        <taxon>Neisseriales</taxon>
        <taxon>Chitinibacteraceae</taxon>
        <taxon>Parachitinimonas</taxon>
    </lineage>
</organism>
<dbReference type="InterPro" id="IPR058245">
    <property type="entry name" value="NreC/VraR/RcsB-like_REC"/>
</dbReference>
<dbReference type="SMART" id="SM00448">
    <property type="entry name" value="REC"/>
    <property type="match status" value="1"/>
</dbReference>
<feature type="modified residue" description="4-aspartylphosphate" evidence="1">
    <location>
        <position position="58"/>
    </location>
</feature>
<proteinExistence type="predicted"/>
<gene>
    <name evidence="3" type="ORF">PZA18_05680</name>
</gene>
<evidence type="ECO:0000313" key="4">
    <source>
        <dbReference type="Proteomes" id="UP001172778"/>
    </source>
</evidence>
<dbReference type="Proteomes" id="UP001172778">
    <property type="component" value="Unassembled WGS sequence"/>
</dbReference>
<keyword evidence="4" id="KW-1185">Reference proteome</keyword>
<dbReference type="EMBL" id="JARRAF010000005">
    <property type="protein sequence ID" value="MDK2123537.1"/>
    <property type="molecule type" value="Genomic_DNA"/>
</dbReference>
<dbReference type="RefSeq" id="WP_284099836.1">
    <property type="nucleotide sequence ID" value="NZ_JARRAF010000005.1"/>
</dbReference>
<name>A0ABT7DY16_9NEIS</name>
<keyword evidence="1" id="KW-0597">Phosphoprotein</keyword>
<dbReference type="SUPFAM" id="SSF52172">
    <property type="entry name" value="CheY-like"/>
    <property type="match status" value="1"/>
</dbReference>
<evidence type="ECO:0000313" key="3">
    <source>
        <dbReference type="EMBL" id="MDK2123537.1"/>
    </source>
</evidence>
<sequence length="125" mass="13204">MFDQSKPTVIVIDDDTILRTLIASILRDADINVIADASNGEAGLKLCQEKFPDLVLLDINLPGAGGLEILGQLLKLPKPPKVVMISGEATADRVRTALTSGARGFVVKPFNAAKLLAAVQAALKK</sequence>
<dbReference type="Pfam" id="PF00072">
    <property type="entry name" value="Response_reg"/>
    <property type="match status" value="1"/>
</dbReference>
<dbReference type="InterPro" id="IPR011006">
    <property type="entry name" value="CheY-like_superfamily"/>
</dbReference>
<protein>
    <submittedName>
        <fullName evidence="3">Response regulator transcription factor</fullName>
    </submittedName>
</protein>
<evidence type="ECO:0000256" key="1">
    <source>
        <dbReference type="PROSITE-ProRule" id="PRU00169"/>
    </source>
</evidence>
<dbReference type="Gene3D" id="3.40.50.2300">
    <property type="match status" value="1"/>
</dbReference>
<evidence type="ECO:0000259" key="2">
    <source>
        <dbReference type="PROSITE" id="PS50110"/>
    </source>
</evidence>
<dbReference type="PANTHER" id="PTHR43228:SF1">
    <property type="entry name" value="TWO-COMPONENT RESPONSE REGULATOR ARR22"/>
    <property type="match status" value="1"/>
</dbReference>
<accession>A0ABT7DY16</accession>
<dbReference type="InterPro" id="IPR052048">
    <property type="entry name" value="ST_Response_Regulator"/>
</dbReference>
<dbReference type="CDD" id="cd17535">
    <property type="entry name" value="REC_NarL-like"/>
    <property type="match status" value="1"/>
</dbReference>
<feature type="domain" description="Response regulatory" evidence="2">
    <location>
        <begin position="8"/>
        <end position="123"/>
    </location>
</feature>
<dbReference type="PROSITE" id="PS50110">
    <property type="entry name" value="RESPONSE_REGULATORY"/>
    <property type="match status" value="1"/>
</dbReference>
<dbReference type="InterPro" id="IPR001789">
    <property type="entry name" value="Sig_transdc_resp-reg_receiver"/>
</dbReference>
<comment type="caution">
    <text evidence="3">The sequence shown here is derived from an EMBL/GenBank/DDBJ whole genome shotgun (WGS) entry which is preliminary data.</text>
</comment>